<dbReference type="PANTHER" id="PTHR14167">
    <property type="entry name" value="SH3 DOMAIN-CONTAINING"/>
    <property type="match status" value="1"/>
</dbReference>
<dbReference type="InterPro" id="IPR036028">
    <property type="entry name" value="SH3-like_dom_sf"/>
</dbReference>
<dbReference type="InterPro" id="IPR050384">
    <property type="entry name" value="Endophilin_SH3RF"/>
</dbReference>
<dbReference type="Proteomes" id="UP000281549">
    <property type="component" value="Unassembled WGS sequence"/>
</dbReference>
<protein>
    <recommendedName>
        <fullName evidence="7">SH3 domain-containing protein</fullName>
    </recommendedName>
</protein>
<dbReference type="SMART" id="SM00326">
    <property type="entry name" value="SH3"/>
    <property type="match status" value="3"/>
</dbReference>
<dbReference type="SUPFAM" id="SSF50044">
    <property type="entry name" value="SH3-domain"/>
    <property type="match status" value="3"/>
</dbReference>
<reference evidence="9" key="1">
    <citation type="journal article" date="2018" name="Nat. Microbiol.">
        <title>Leveraging single-cell genomics to expand the fungal tree of life.</title>
        <authorList>
            <person name="Ahrendt S.R."/>
            <person name="Quandt C.A."/>
            <person name="Ciobanu D."/>
            <person name="Clum A."/>
            <person name="Salamov A."/>
            <person name="Andreopoulos B."/>
            <person name="Cheng J.F."/>
            <person name="Woyke T."/>
            <person name="Pelin A."/>
            <person name="Henrissat B."/>
            <person name="Reynolds N.K."/>
            <person name="Benny G.L."/>
            <person name="Smith M.E."/>
            <person name="James T.Y."/>
            <person name="Grigoriev I.V."/>
        </authorList>
    </citation>
    <scope>NUCLEOTIDE SEQUENCE [LARGE SCALE GENOMIC DNA]</scope>
    <source>
        <strain evidence="9">CSF55</strain>
    </source>
</reference>
<evidence type="ECO:0000256" key="2">
    <source>
        <dbReference type="ARBA" id="ARBA00022443"/>
    </source>
</evidence>
<feature type="domain" description="SH3" evidence="7">
    <location>
        <begin position="310"/>
        <end position="376"/>
    </location>
</feature>
<dbReference type="PROSITE" id="PS50002">
    <property type="entry name" value="SH3"/>
    <property type="match status" value="3"/>
</dbReference>
<evidence type="ECO:0000256" key="3">
    <source>
        <dbReference type="ARBA" id="ARBA00023054"/>
    </source>
</evidence>
<feature type="domain" description="SH3" evidence="7">
    <location>
        <begin position="166"/>
        <end position="227"/>
    </location>
</feature>
<evidence type="ECO:0000313" key="8">
    <source>
        <dbReference type="EMBL" id="RKP21579.1"/>
    </source>
</evidence>
<dbReference type="PRINTS" id="PR00452">
    <property type="entry name" value="SH3DOMAIN"/>
</dbReference>
<proteinExistence type="predicted"/>
<evidence type="ECO:0000256" key="5">
    <source>
        <dbReference type="PROSITE-ProRule" id="PRU00192"/>
    </source>
</evidence>
<organism evidence="8 9">
    <name type="scientific">Rozella allomycis (strain CSF55)</name>
    <dbReference type="NCBI Taxonomy" id="988480"/>
    <lineage>
        <taxon>Eukaryota</taxon>
        <taxon>Fungi</taxon>
        <taxon>Fungi incertae sedis</taxon>
        <taxon>Cryptomycota</taxon>
        <taxon>Cryptomycota incertae sedis</taxon>
        <taxon>Rozella</taxon>
    </lineage>
</organism>
<dbReference type="PANTHER" id="PTHR14167:SF81">
    <property type="entry name" value="ENDOPHILIN-A"/>
    <property type="match status" value="1"/>
</dbReference>
<dbReference type="InterPro" id="IPR057870">
    <property type="entry name" value="HR1_TOCA"/>
</dbReference>
<keyword evidence="3 6" id="KW-0175">Coiled coil</keyword>
<name>A0A4V1J0H5_ROZAC</name>
<dbReference type="Gene3D" id="2.30.30.40">
    <property type="entry name" value="SH3 Domains"/>
    <property type="match status" value="3"/>
</dbReference>
<evidence type="ECO:0000313" key="9">
    <source>
        <dbReference type="Proteomes" id="UP000281549"/>
    </source>
</evidence>
<evidence type="ECO:0000256" key="6">
    <source>
        <dbReference type="SAM" id="Coils"/>
    </source>
</evidence>
<comment type="subcellular location">
    <subcellularLocation>
        <location evidence="1">Membrane</location>
        <topology evidence="1">Peripheral membrane protein</topology>
    </subcellularLocation>
</comment>
<dbReference type="InterPro" id="IPR001452">
    <property type="entry name" value="SH3_domain"/>
</dbReference>
<dbReference type="Gene3D" id="6.10.140.470">
    <property type="match status" value="1"/>
</dbReference>
<evidence type="ECO:0000256" key="4">
    <source>
        <dbReference type="ARBA" id="ARBA00023136"/>
    </source>
</evidence>
<keyword evidence="4" id="KW-0472">Membrane</keyword>
<feature type="domain" description="SH3" evidence="7">
    <location>
        <begin position="247"/>
        <end position="308"/>
    </location>
</feature>
<feature type="coiled-coil region" evidence="6">
    <location>
        <begin position="81"/>
        <end position="115"/>
    </location>
</feature>
<dbReference type="Pfam" id="PF00018">
    <property type="entry name" value="SH3_1"/>
    <property type="match status" value="3"/>
</dbReference>
<accession>A0A4V1J0H5</accession>
<sequence>MKECVGEIFKTQITLSEKYDAQSKQFLHALEQLNPTEDQLNFRQQSRINKSCVKMPALQITGSEVSISVNEATRSALSNKMQIIITNKEELLKDCQKLDKEIAGLQVLIESYSKNPSFGDPSNIKSLLHSHGSRLVFVAVVVNPESHQEIPKVPSGVGENKMALNNVEIYVRALYDYDVSDDSELPLKAGDIIKVRSAQDEEWWNGENLRTGRIGDFPTIFAIQLNEDELALHLKNSNTNTKSEILDTIKKCKTLFKYSANDADEIDLEEGDFLVNVIEDTELWWKGENYRTRKSGFFPKDYVQMLILDGADFEVRGLYSYDKQNGDEITFLEGDIISVLQERVDNDPDGSWYFGLNKRTGKVGEFPRAYCERIDK</sequence>
<evidence type="ECO:0000259" key="7">
    <source>
        <dbReference type="PROSITE" id="PS50002"/>
    </source>
</evidence>
<dbReference type="AlphaFoldDB" id="A0A4V1J0H5"/>
<evidence type="ECO:0000256" key="1">
    <source>
        <dbReference type="ARBA" id="ARBA00004170"/>
    </source>
</evidence>
<dbReference type="Pfam" id="PF25610">
    <property type="entry name" value="HR1_TOCA"/>
    <property type="match status" value="1"/>
</dbReference>
<gene>
    <name evidence="8" type="ORF">ROZALSC1DRAFT_27035</name>
</gene>
<dbReference type="EMBL" id="ML004944">
    <property type="protein sequence ID" value="RKP21579.1"/>
    <property type="molecule type" value="Genomic_DNA"/>
</dbReference>
<dbReference type="CDD" id="cd00174">
    <property type="entry name" value="SH3"/>
    <property type="match status" value="1"/>
</dbReference>
<keyword evidence="2 5" id="KW-0728">SH3 domain</keyword>